<name>A0A1Z3N527_BDEBC</name>
<evidence type="ECO:0000256" key="5">
    <source>
        <dbReference type="ARBA" id="ARBA00022500"/>
    </source>
</evidence>
<dbReference type="EMBL" id="CP020946">
    <property type="protein sequence ID" value="ASD62574.1"/>
    <property type="molecule type" value="Genomic_DNA"/>
</dbReference>
<dbReference type="NCBIfam" id="TIGR02480">
    <property type="entry name" value="fliN"/>
    <property type="match status" value="1"/>
</dbReference>
<protein>
    <recommendedName>
        <fullName evidence="3">Flagellar motor switch protein FliN</fullName>
    </recommendedName>
</protein>
<dbReference type="PANTHER" id="PTHR43484:SF1">
    <property type="entry name" value="FLAGELLAR MOTOR SWITCH PROTEIN FLIN"/>
    <property type="match status" value="1"/>
</dbReference>
<evidence type="ECO:0000256" key="4">
    <source>
        <dbReference type="ARBA" id="ARBA00022475"/>
    </source>
</evidence>
<dbReference type="GO" id="GO:0006935">
    <property type="term" value="P:chemotaxis"/>
    <property type="evidence" value="ECO:0007669"/>
    <property type="project" value="UniProtKB-KW"/>
</dbReference>
<dbReference type="OrthoDB" id="5660140at2"/>
<dbReference type="Proteomes" id="UP000197003">
    <property type="component" value="Chromosome"/>
</dbReference>
<keyword evidence="4" id="KW-1003">Cell membrane</keyword>
<dbReference type="Gene3D" id="2.30.330.10">
    <property type="entry name" value="SpoA-like"/>
    <property type="match status" value="1"/>
</dbReference>
<gene>
    <name evidence="9" type="ORF">B9G79_02810</name>
</gene>
<dbReference type="PRINTS" id="PR00956">
    <property type="entry name" value="FLGMOTORFLIN"/>
</dbReference>
<dbReference type="InterPro" id="IPR036429">
    <property type="entry name" value="SpoA-like_sf"/>
</dbReference>
<keyword evidence="7" id="KW-0472">Membrane</keyword>
<dbReference type="GO" id="GO:0071973">
    <property type="term" value="P:bacterial-type flagellum-dependent cell motility"/>
    <property type="evidence" value="ECO:0007669"/>
    <property type="project" value="InterPro"/>
</dbReference>
<comment type="similarity">
    <text evidence="2">Belongs to the FliN/MopA/SpaO family.</text>
</comment>
<comment type="subcellular location">
    <subcellularLocation>
        <location evidence="1">Cell membrane</location>
        <topology evidence="1">Peripheral membrane protein</topology>
        <orientation evidence="1">Cytoplasmic side</orientation>
    </subcellularLocation>
</comment>
<dbReference type="GO" id="GO:0005886">
    <property type="term" value="C:plasma membrane"/>
    <property type="evidence" value="ECO:0007669"/>
    <property type="project" value="UniProtKB-SubCell"/>
</dbReference>
<dbReference type="InterPro" id="IPR001543">
    <property type="entry name" value="FliN-like_C"/>
</dbReference>
<evidence type="ECO:0000313" key="9">
    <source>
        <dbReference type="EMBL" id="ASD62574.1"/>
    </source>
</evidence>
<dbReference type="InterPro" id="IPR051469">
    <property type="entry name" value="FliN/MopA/SpaO"/>
</dbReference>
<evidence type="ECO:0000256" key="6">
    <source>
        <dbReference type="ARBA" id="ARBA00022779"/>
    </source>
</evidence>
<proteinExistence type="inferred from homology"/>
<dbReference type="InterPro" id="IPR012826">
    <property type="entry name" value="FliN"/>
</dbReference>
<organism evidence="9 10">
    <name type="scientific">Bdellovibrio bacteriovorus</name>
    <dbReference type="NCBI Taxonomy" id="959"/>
    <lineage>
        <taxon>Bacteria</taxon>
        <taxon>Pseudomonadati</taxon>
        <taxon>Bdellovibrionota</taxon>
        <taxon>Bdellovibrionia</taxon>
        <taxon>Bdellovibrionales</taxon>
        <taxon>Pseudobdellovibrionaceae</taxon>
        <taxon>Bdellovibrio</taxon>
    </lineage>
</organism>
<keyword evidence="9" id="KW-0966">Cell projection</keyword>
<dbReference type="PANTHER" id="PTHR43484">
    <property type="match status" value="1"/>
</dbReference>
<keyword evidence="9" id="KW-0282">Flagellum</keyword>
<evidence type="ECO:0000256" key="7">
    <source>
        <dbReference type="ARBA" id="ARBA00023136"/>
    </source>
</evidence>
<dbReference type="Pfam" id="PF01052">
    <property type="entry name" value="FliMN_C"/>
    <property type="match status" value="1"/>
</dbReference>
<evidence type="ECO:0000313" key="10">
    <source>
        <dbReference type="Proteomes" id="UP000197003"/>
    </source>
</evidence>
<keyword evidence="9" id="KW-0969">Cilium</keyword>
<dbReference type="GO" id="GO:0009425">
    <property type="term" value="C:bacterial-type flagellum basal body"/>
    <property type="evidence" value="ECO:0007669"/>
    <property type="project" value="InterPro"/>
</dbReference>
<reference evidence="9 10" key="1">
    <citation type="submission" date="2017-04" db="EMBL/GenBank/DDBJ databases">
        <title>Whole genome sequence of Bdellovibrio bacteriovorus strain SSB218315.</title>
        <authorList>
            <person name="Oyedara O."/>
            <person name="Rodriguez-Perez M.A."/>
        </authorList>
    </citation>
    <scope>NUCLEOTIDE SEQUENCE [LARGE SCALE GENOMIC DNA]</scope>
    <source>
        <strain evidence="9 10">SSB218315</strain>
    </source>
</reference>
<feature type="domain" description="Flagellar motor switch protein FliN-like C-terminal" evidence="8">
    <location>
        <begin position="42"/>
        <end position="112"/>
    </location>
</feature>
<evidence type="ECO:0000259" key="8">
    <source>
        <dbReference type="Pfam" id="PF01052"/>
    </source>
</evidence>
<evidence type="ECO:0000256" key="1">
    <source>
        <dbReference type="ARBA" id="ARBA00004413"/>
    </source>
</evidence>
<evidence type="ECO:0000256" key="3">
    <source>
        <dbReference type="ARBA" id="ARBA00021897"/>
    </source>
</evidence>
<sequence>MSDDTLDNLADQLVAEAAGMAESSGRKSSSEMPAHKDRNLSLILDIPLKVSVELGRTKMPVSELLNLTQGSVIELSKLAGEPMEVYVNDKLIARGEAVVVNEKFGVRLTDIISPAERVEQLR</sequence>
<keyword evidence="6" id="KW-0283">Flagellar rotation</keyword>
<accession>A0A1Z3N527</accession>
<keyword evidence="5" id="KW-0145">Chemotaxis</keyword>
<dbReference type="GO" id="GO:0003774">
    <property type="term" value="F:cytoskeletal motor activity"/>
    <property type="evidence" value="ECO:0007669"/>
    <property type="project" value="InterPro"/>
</dbReference>
<evidence type="ECO:0000256" key="2">
    <source>
        <dbReference type="ARBA" id="ARBA00009226"/>
    </source>
</evidence>
<dbReference type="AlphaFoldDB" id="A0A1Z3N527"/>
<dbReference type="InterPro" id="IPR001172">
    <property type="entry name" value="FliN_T3SS_HrcQb"/>
</dbReference>
<dbReference type="SUPFAM" id="SSF101801">
    <property type="entry name" value="Surface presentation of antigens (SPOA)"/>
    <property type="match status" value="1"/>
</dbReference>